<proteinExistence type="predicted"/>
<dbReference type="EMBL" id="LAZR01053733">
    <property type="protein sequence ID" value="KKK80104.1"/>
    <property type="molecule type" value="Genomic_DNA"/>
</dbReference>
<comment type="caution">
    <text evidence="1">The sequence shown here is derived from an EMBL/GenBank/DDBJ whole genome shotgun (WGS) entry which is preliminary data.</text>
</comment>
<name>A0A0F9ANQ0_9ZZZZ</name>
<feature type="non-terminal residue" evidence="1">
    <location>
        <position position="1"/>
    </location>
</feature>
<reference evidence="1" key="1">
    <citation type="journal article" date="2015" name="Nature">
        <title>Complex archaea that bridge the gap between prokaryotes and eukaryotes.</title>
        <authorList>
            <person name="Spang A."/>
            <person name="Saw J.H."/>
            <person name="Jorgensen S.L."/>
            <person name="Zaremba-Niedzwiedzka K."/>
            <person name="Martijn J."/>
            <person name="Lind A.E."/>
            <person name="van Eijk R."/>
            <person name="Schleper C."/>
            <person name="Guy L."/>
            <person name="Ettema T.J."/>
        </authorList>
    </citation>
    <scope>NUCLEOTIDE SEQUENCE</scope>
</reference>
<dbReference type="AlphaFoldDB" id="A0A0F9ANQ0"/>
<sequence length="180" mass="19962">IEDRFNNSVVIPDIKPPTEPVFDPVEPPFPSQFEGLNFEQTFKDFSFVLGYPSRLLRSVLALSTLTAQAERFGDVRKSQGFWAAMGEVVKVEDINVERITAITERTAELAKKVPGLLTDPEVPENAIPSIGRLITGPFPELKPGEWVLNLIGELLIEFKVAKAIKTVAKKGMAKLLIVLF</sequence>
<protein>
    <submittedName>
        <fullName evidence="1">Uncharacterized protein</fullName>
    </submittedName>
</protein>
<evidence type="ECO:0000313" key="1">
    <source>
        <dbReference type="EMBL" id="KKK80104.1"/>
    </source>
</evidence>
<accession>A0A0F9ANQ0</accession>
<organism evidence="1">
    <name type="scientific">marine sediment metagenome</name>
    <dbReference type="NCBI Taxonomy" id="412755"/>
    <lineage>
        <taxon>unclassified sequences</taxon>
        <taxon>metagenomes</taxon>
        <taxon>ecological metagenomes</taxon>
    </lineage>
</organism>
<gene>
    <name evidence="1" type="ORF">LCGC14_2826850</name>
</gene>